<dbReference type="SUPFAM" id="SSF53474">
    <property type="entry name" value="alpha/beta-Hydrolases"/>
    <property type="match status" value="1"/>
</dbReference>
<dbReference type="InterPro" id="IPR029058">
    <property type="entry name" value="AB_hydrolase_fold"/>
</dbReference>
<sequence>MPGEHVLLNGEVIKQGEDLKMVDVSLKKVMLPNGEEMAYRERSGGEDIVVLVHGNMTSSVHWDLVIENLSDNYKVYAVDLRGFGESSYNEKITSIKDFSDDLKAWVDHLGLSNFTLVGWSLGGTVCQQFCADYPGFSERLFLLASGSSRGYAYYATKDDGMPDLNMRIETLDEIMNDKKRLLVQSAYDTKNYDLLKQTWDMLIYQREKPEDERYQKYLEDMTAQRNLAECYQALNIFNISNAYNGLVEGEDKVKEIDVPVCIAWGEHDIVVTKAMTEELREDFGDKAVYKELKGCGHSPLIDDLDQLLQVMEEFFSEVESAR</sequence>
<protein>
    <submittedName>
        <fullName evidence="2">Pimeloyl-ACP methyl ester carboxylesterase</fullName>
    </submittedName>
</protein>
<gene>
    <name evidence="2" type="ORF">SAMN05216225_10066</name>
</gene>
<dbReference type="Gene3D" id="3.40.50.1820">
    <property type="entry name" value="alpha/beta hydrolase"/>
    <property type="match status" value="1"/>
</dbReference>
<name>A0A1M5ERM6_9BACI</name>
<dbReference type="PANTHER" id="PTHR43798">
    <property type="entry name" value="MONOACYLGLYCEROL LIPASE"/>
    <property type="match status" value="1"/>
</dbReference>
<dbReference type="AlphaFoldDB" id="A0A1M5ERM6"/>
<dbReference type="GO" id="GO:0016020">
    <property type="term" value="C:membrane"/>
    <property type="evidence" value="ECO:0007669"/>
    <property type="project" value="TreeGrafter"/>
</dbReference>
<dbReference type="PRINTS" id="PR00111">
    <property type="entry name" value="ABHYDROLASE"/>
</dbReference>
<dbReference type="STRING" id="930117.SAMN05216225_10066"/>
<organism evidence="2 3">
    <name type="scientific">Ornithinibacillus halophilus</name>
    <dbReference type="NCBI Taxonomy" id="930117"/>
    <lineage>
        <taxon>Bacteria</taxon>
        <taxon>Bacillati</taxon>
        <taxon>Bacillota</taxon>
        <taxon>Bacilli</taxon>
        <taxon>Bacillales</taxon>
        <taxon>Bacillaceae</taxon>
        <taxon>Ornithinibacillus</taxon>
    </lineage>
</organism>
<dbReference type="InterPro" id="IPR050266">
    <property type="entry name" value="AB_hydrolase_sf"/>
</dbReference>
<dbReference type="Proteomes" id="UP000183988">
    <property type="component" value="Unassembled WGS sequence"/>
</dbReference>
<dbReference type="Pfam" id="PF00561">
    <property type="entry name" value="Abhydrolase_1"/>
    <property type="match status" value="1"/>
</dbReference>
<proteinExistence type="predicted"/>
<dbReference type="GO" id="GO:0047372">
    <property type="term" value="F:monoacylglycerol lipase activity"/>
    <property type="evidence" value="ECO:0007669"/>
    <property type="project" value="TreeGrafter"/>
</dbReference>
<dbReference type="InterPro" id="IPR000073">
    <property type="entry name" value="AB_hydrolase_1"/>
</dbReference>
<dbReference type="PANTHER" id="PTHR43798:SF33">
    <property type="entry name" value="HYDROLASE, PUTATIVE (AFU_ORTHOLOGUE AFUA_2G14860)-RELATED"/>
    <property type="match status" value="1"/>
</dbReference>
<reference evidence="2 3" key="1">
    <citation type="submission" date="2016-11" db="EMBL/GenBank/DDBJ databases">
        <authorList>
            <person name="Jaros S."/>
            <person name="Januszkiewicz K."/>
            <person name="Wedrychowicz H."/>
        </authorList>
    </citation>
    <scope>NUCLEOTIDE SEQUENCE [LARGE SCALE GENOMIC DNA]</scope>
    <source>
        <strain evidence="2 3">IBRC-M 10683</strain>
    </source>
</reference>
<accession>A0A1M5ERM6</accession>
<keyword evidence="3" id="KW-1185">Reference proteome</keyword>
<dbReference type="GO" id="GO:0046464">
    <property type="term" value="P:acylglycerol catabolic process"/>
    <property type="evidence" value="ECO:0007669"/>
    <property type="project" value="TreeGrafter"/>
</dbReference>
<dbReference type="EMBL" id="FQVW01000006">
    <property type="protein sequence ID" value="SHF81915.1"/>
    <property type="molecule type" value="Genomic_DNA"/>
</dbReference>
<evidence type="ECO:0000313" key="3">
    <source>
        <dbReference type="Proteomes" id="UP000183988"/>
    </source>
</evidence>
<evidence type="ECO:0000259" key="1">
    <source>
        <dbReference type="Pfam" id="PF00561"/>
    </source>
</evidence>
<evidence type="ECO:0000313" key="2">
    <source>
        <dbReference type="EMBL" id="SHF81915.1"/>
    </source>
</evidence>
<feature type="domain" description="AB hydrolase-1" evidence="1">
    <location>
        <begin position="48"/>
        <end position="303"/>
    </location>
</feature>